<comment type="caution">
    <text evidence="2">The sequence shown here is derived from an EMBL/GenBank/DDBJ whole genome shotgun (WGS) entry which is preliminary data.</text>
</comment>
<keyword evidence="3" id="KW-1185">Reference proteome</keyword>
<name>A0AAV9S7D2_9TELE</name>
<gene>
    <name evidence="2" type="ORF">CRENBAI_012237</name>
</gene>
<accession>A0AAV9S7D2</accession>
<dbReference type="EMBL" id="JAHHUM010000812">
    <property type="protein sequence ID" value="KAK5617137.1"/>
    <property type="molecule type" value="Genomic_DNA"/>
</dbReference>
<evidence type="ECO:0000313" key="3">
    <source>
        <dbReference type="Proteomes" id="UP001311232"/>
    </source>
</evidence>
<reference evidence="2 3" key="1">
    <citation type="submission" date="2021-06" db="EMBL/GenBank/DDBJ databases">
        <authorList>
            <person name="Palmer J.M."/>
        </authorList>
    </citation>
    <scope>NUCLEOTIDE SEQUENCE [LARGE SCALE GENOMIC DNA]</scope>
    <source>
        <strain evidence="2 3">MEX-2019</strain>
        <tissue evidence="2">Muscle</tissue>
    </source>
</reference>
<feature type="region of interest" description="Disordered" evidence="1">
    <location>
        <begin position="72"/>
        <end position="103"/>
    </location>
</feature>
<protein>
    <submittedName>
        <fullName evidence="2">Uncharacterized protein</fullName>
    </submittedName>
</protein>
<evidence type="ECO:0000313" key="2">
    <source>
        <dbReference type="EMBL" id="KAK5617137.1"/>
    </source>
</evidence>
<sequence length="103" mass="11325">MAWCSLQAQHKGLPPPLHHTRAMHTPGMNLGGDKALVARAVCECTDPNSGFFLHLAVQEWQQMLQVCGSKHMKEQSPWGPGSGTGFNHTEWNRLGTPSHVLNT</sequence>
<evidence type="ECO:0000256" key="1">
    <source>
        <dbReference type="SAM" id="MobiDB-lite"/>
    </source>
</evidence>
<proteinExistence type="predicted"/>
<dbReference type="AlphaFoldDB" id="A0AAV9S7D2"/>
<dbReference type="Proteomes" id="UP001311232">
    <property type="component" value="Unassembled WGS sequence"/>
</dbReference>
<organism evidence="2 3">
    <name type="scientific">Crenichthys baileyi</name>
    <name type="common">White River springfish</name>
    <dbReference type="NCBI Taxonomy" id="28760"/>
    <lineage>
        <taxon>Eukaryota</taxon>
        <taxon>Metazoa</taxon>
        <taxon>Chordata</taxon>
        <taxon>Craniata</taxon>
        <taxon>Vertebrata</taxon>
        <taxon>Euteleostomi</taxon>
        <taxon>Actinopterygii</taxon>
        <taxon>Neopterygii</taxon>
        <taxon>Teleostei</taxon>
        <taxon>Neoteleostei</taxon>
        <taxon>Acanthomorphata</taxon>
        <taxon>Ovalentaria</taxon>
        <taxon>Atherinomorphae</taxon>
        <taxon>Cyprinodontiformes</taxon>
        <taxon>Goodeidae</taxon>
        <taxon>Crenichthys</taxon>
    </lineage>
</organism>